<dbReference type="SMART" id="SM00184">
    <property type="entry name" value="RING"/>
    <property type="match status" value="1"/>
</dbReference>
<feature type="domain" description="Helicase C-terminal" evidence="12">
    <location>
        <begin position="1348"/>
        <end position="1511"/>
    </location>
</feature>
<dbReference type="STRING" id="361077.A0A151ZEF2"/>
<gene>
    <name evidence="13" type="ORF">DLAC_06305</name>
</gene>
<dbReference type="PROSITE" id="PS51192">
    <property type="entry name" value="HELICASE_ATP_BIND_1"/>
    <property type="match status" value="1"/>
</dbReference>
<dbReference type="InterPro" id="IPR001841">
    <property type="entry name" value="Znf_RING"/>
</dbReference>
<feature type="region of interest" description="Disordered" evidence="9">
    <location>
        <begin position="836"/>
        <end position="881"/>
    </location>
</feature>
<dbReference type="CDD" id="cd18008">
    <property type="entry name" value="DEXDc_SHPRH-like"/>
    <property type="match status" value="1"/>
</dbReference>
<feature type="compositionally biased region" description="Pro residues" evidence="9">
    <location>
        <begin position="1203"/>
        <end position="1215"/>
    </location>
</feature>
<evidence type="ECO:0000259" key="10">
    <source>
        <dbReference type="PROSITE" id="PS50089"/>
    </source>
</evidence>
<feature type="compositionally biased region" description="Low complexity" evidence="9">
    <location>
        <begin position="1263"/>
        <end position="1275"/>
    </location>
</feature>
<dbReference type="SMART" id="SM00487">
    <property type="entry name" value="DEXDc"/>
    <property type="match status" value="1"/>
</dbReference>
<dbReference type="SMART" id="SM00490">
    <property type="entry name" value="HELICc"/>
    <property type="match status" value="1"/>
</dbReference>
<feature type="compositionally biased region" description="Polar residues" evidence="9">
    <location>
        <begin position="836"/>
        <end position="860"/>
    </location>
</feature>
<evidence type="ECO:0000256" key="7">
    <source>
        <dbReference type="ARBA" id="ARBA00022840"/>
    </source>
</evidence>
<protein>
    <submittedName>
        <fullName evidence="13">SNF2-related domain-containing protein</fullName>
    </submittedName>
</protein>
<evidence type="ECO:0000256" key="5">
    <source>
        <dbReference type="ARBA" id="ARBA00022806"/>
    </source>
</evidence>
<dbReference type="Gene3D" id="3.30.40.10">
    <property type="entry name" value="Zinc/RING finger domain, C3HC4 (zinc finger)"/>
    <property type="match status" value="1"/>
</dbReference>
<dbReference type="PROSITE" id="PS00518">
    <property type="entry name" value="ZF_RING_1"/>
    <property type="match status" value="1"/>
</dbReference>
<dbReference type="Pfam" id="PF00271">
    <property type="entry name" value="Helicase_C"/>
    <property type="match status" value="1"/>
</dbReference>
<feature type="compositionally biased region" description="Low complexity" evidence="9">
    <location>
        <begin position="138"/>
        <end position="162"/>
    </location>
</feature>
<comment type="caution">
    <text evidence="13">The sequence shown here is derived from an EMBL/GenBank/DDBJ whole genome shotgun (WGS) entry which is preliminary data.</text>
</comment>
<organism evidence="13 14">
    <name type="scientific">Tieghemostelium lacteum</name>
    <name type="common">Slime mold</name>
    <name type="synonym">Dictyostelium lacteum</name>
    <dbReference type="NCBI Taxonomy" id="361077"/>
    <lineage>
        <taxon>Eukaryota</taxon>
        <taxon>Amoebozoa</taxon>
        <taxon>Evosea</taxon>
        <taxon>Eumycetozoa</taxon>
        <taxon>Dictyostelia</taxon>
        <taxon>Dictyosteliales</taxon>
        <taxon>Raperosteliaceae</taxon>
        <taxon>Tieghemostelium</taxon>
    </lineage>
</organism>
<dbReference type="SUPFAM" id="SSF52540">
    <property type="entry name" value="P-loop containing nucleoside triphosphate hydrolases"/>
    <property type="match status" value="2"/>
</dbReference>
<dbReference type="InterPro" id="IPR014001">
    <property type="entry name" value="Helicase_ATP-bd"/>
</dbReference>
<dbReference type="InterPro" id="IPR013083">
    <property type="entry name" value="Znf_RING/FYVE/PHD"/>
</dbReference>
<dbReference type="InterPro" id="IPR001650">
    <property type="entry name" value="Helicase_C-like"/>
</dbReference>
<evidence type="ECO:0000259" key="11">
    <source>
        <dbReference type="PROSITE" id="PS51192"/>
    </source>
</evidence>
<feature type="region of interest" description="Disordered" evidence="9">
    <location>
        <begin position="221"/>
        <end position="277"/>
    </location>
</feature>
<proteinExistence type="predicted"/>
<keyword evidence="2" id="KW-0547">Nucleotide-binding</keyword>
<keyword evidence="4" id="KW-0378">Hydrolase</keyword>
<dbReference type="PANTHER" id="PTHR45626">
    <property type="entry name" value="TRANSCRIPTION TERMINATION FACTOR 2-RELATED"/>
    <property type="match status" value="1"/>
</dbReference>
<dbReference type="InterPro" id="IPR017907">
    <property type="entry name" value="Znf_RING_CS"/>
</dbReference>
<evidence type="ECO:0000259" key="12">
    <source>
        <dbReference type="PROSITE" id="PS51194"/>
    </source>
</evidence>
<evidence type="ECO:0000313" key="13">
    <source>
        <dbReference type="EMBL" id="KYQ92342.1"/>
    </source>
</evidence>
<feature type="region of interest" description="Disordered" evidence="9">
    <location>
        <begin position="1309"/>
        <end position="1336"/>
    </location>
</feature>
<feature type="region of interest" description="Disordered" evidence="9">
    <location>
        <begin position="1182"/>
        <end position="1232"/>
    </location>
</feature>
<evidence type="ECO:0000256" key="6">
    <source>
        <dbReference type="ARBA" id="ARBA00022833"/>
    </source>
</evidence>
<dbReference type="InParanoid" id="A0A151ZEF2"/>
<dbReference type="InterPro" id="IPR027417">
    <property type="entry name" value="P-loop_NTPase"/>
</dbReference>
<evidence type="ECO:0000256" key="9">
    <source>
        <dbReference type="SAM" id="MobiDB-lite"/>
    </source>
</evidence>
<feature type="compositionally biased region" description="Low complexity" evidence="9">
    <location>
        <begin position="255"/>
        <end position="277"/>
    </location>
</feature>
<sequence length="1517" mass="169785">MEINSSRDVDLNQAHKKLKVDGDHQIEDDNNGINNNSSSSNLFNSLLTSSTLLFGTLPQHNSLSLQTTSFQQHLGSSTHNNKNTLSPSSTHISRNVYSNSTSPILLSSSPMSLSSSSTSVSMPPPPPPSSAHHHQHQYSTTYSNSNSPGSNNSPSHHINISSPLLSKSNNGGGLTSVVSTTNSTMGSSKLVFEQTQQPTQVYRPPVKTSFFGSEIVIDSNSYHSPPLQNHHHHHQPNLYSQHSSPPNNNFNHYTSNPKINISDISNNNNNNNNKSTLSNSYNQLLSISSSTITTTTPQVSHNNNHNILKEGFKEISTLSSIWNQQYHSFFNDIDQSNNNNSNSSNLNIGKFTYEAICLSIDIFNQLKLNQIVKFKKADEPQPNNNNIINIVSVLEDITESNNNTSGTKELYINTLNSNNSNNNYNNNDYSWIFQLLENKYIQLNSKISNLLMTKNIGENSTKAIVEIEVVVSHYDGQLNRELTKPLKENSIIKSWIQMANDLKIVINNSPPPLSLLSTIACTNGGISPTPPSPVSFSQQHMLGFSSTSLGPSPSSSYSSIITPLSLYSPSSSFSSLPTQNGSGGGTGDFLKMSGSNNISLDFLMGSRLKSSLDAIGSSQSLNSSLNNLNSSSSTLTALANTTTSSSNSTLSLSSSNITLNKSMDCVFKQKLDEFELQLKGGLSVSNTLMEEMESPKQLKLQLRSYQKQALHWMFHRERSVPEQAISITDLESKDLNFIRGGLLCDDMGMGKTIEIISLILANPSTNPTEKSTLIVCPVSVLQQWYNEITTHTNPPLTVYIYHGPGRIKDSQHLLSYDVILTTYTTLSAEYSDDMNNGNQTSGIQYTQLSNSGNTIENSNNTDKKRKRQSGQLSQSGGTIDVNQPMQGLINCKWFRVVLDEAHTIKERSTRSSKAASYLESTIRWCVTGTPIQNKLDDIYSLLHFLRVEPFHNYYWWNQYILKPSKLKDDRGFTRLRVVLAKLLLRRVKDQKLNDNTTPILNLPDRNIHIKQDTFSEEEEQIYQELWNSAKSKFNTLFANGSLLKNYAHILELLLRLRQVCNHPFLIKSKRLQYQNQVSSSSPSSLEESTNSDKTIDEFSTLLDHLNKNPNSHSPLELGKKLKRILGKGIKDQDCSICLETLDNPSITACGHLFCTNCINLNYYFDNELSEINNNNINNSNISSSNKKQLSRSNSSNNINNLIEPPPPPPPTPTTPSTPTTPQQGGGPVPNLFLSSKSINLNLSLSMIPHYESPRNVHMDEIEPSSPLTNPSTPLPYNSDKQPEKQFKCPICKEINTCQMIRQVAFNSSSLQNNSNSSNNNSNNNNNNSNVKKSKKKWIDDNEWKTSTKIESLLEELEKVFTTEPQSKCLIFSQWTSMLDLVEIPLRHKSYEFVRLDGKVTQKQREVCIKRFKEESQIKIFLISMKAGGLGLNLVEASHVFLLDPWWNPSTEEQAIDRVYRIGQNKNVNVTRFFIKNTIEERILRLQAEKKNLARDTLQVKKQIRIDELKLLFSDHIN</sequence>
<dbReference type="SUPFAM" id="SSF57850">
    <property type="entry name" value="RING/U-box"/>
    <property type="match status" value="1"/>
</dbReference>
<evidence type="ECO:0000256" key="1">
    <source>
        <dbReference type="ARBA" id="ARBA00022723"/>
    </source>
</evidence>
<dbReference type="CDD" id="cd18793">
    <property type="entry name" value="SF2_C_SNF"/>
    <property type="match status" value="1"/>
</dbReference>
<dbReference type="PROSITE" id="PS51194">
    <property type="entry name" value="HELICASE_CTER"/>
    <property type="match status" value="1"/>
</dbReference>
<keyword evidence="1" id="KW-0479">Metal-binding</keyword>
<dbReference type="GO" id="GO:0008094">
    <property type="term" value="F:ATP-dependent activity, acting on DNA"/>
    <property type="evidence" value="ECO:0007669"/>
    <property type="project" value="TreeGrafter"/>
</dbReference>
<dbReference type="Gene3D" id="3.40.50.300">
    <property type="entry name" value="P-loop containing nucleotide triphosphate hydrolases"/>
    <property type="match status" value="2"/>
</dbReference>
<dbReference type="PROSITE" id="PS50089">
    <property type="entry name" value="ZF_RING_2"/>
    <property type="match status" value="1"/>
</dbReference>
<dbReference type="OMA" id="PWWNPST"/>
<dbReference type="PANTHER" id="PTHR45626:SF22">
    <property type="entry name" value="DNA REPAIR PROTEIN RAD5"/>
    <property type="match status" value="1"/>
</dbReference>
<keyword evidence="7" id="KW-0067">ATP-binding</keyword>
<feature type="compositionally biased region" description="Low complexity" evidence="9">
    <location>
        <begin position="1182"/>
        <end position="1200"/>
    </location>
</feature>
<feature type="region of interest" description="Disordered" evidence="9">
    <location>
        <begin position="1257"/>
        <end position="1282"/>
    </location>
</feature>
<keyword evidence="3 8" id="KW-0863">Zinc-finger</keyword>
<name>A0A151ZEF2_TIELA</name>
<dbReference type="InterPro" id="IPR050628">
    <property type="entry name" value="SNF2_RAD54_helicase_TF"/>
</dbReference>
<dbReference type="GO" id="GO:0005634">
    <property type="term" value="C:nucleus"/>
    <property type="evidence" value="ECO:0007669"/>
    <property type="project" value="TreeGrafter"/>
</dbReference>
<dbReference type="FunCoup" id="A0A151ZEF2">
    <property type="interactions" value="234"/>
</dbReference>
<feature type="compositionally biased region" description="Polar residues" evidence="9">
    <location>
        <begin position="869"/>
        <end position="881"/>
    </location>
</feature>
<dbReference type="GO" id="GO:0005524">
    <property type="term" value="F:ATP binding"/>
    <property type="evidence" value="ECO:0007669"/>
    <property type="project" value="UniProtKB-KW"/>
</dbReference>
<keyword evidence="14" id="KW-1185">Reference proteome</keyword>
<accession>A0A151ZEF2</accession>
<dbReference type="OrthoDB" id="19745at2759"/>
<feature type="compositionally biased region" description="Polar residues" evidence="9">
    <location>
        <begin position="243"/>
        <end position="254"/>
    </location>
</feature>
<dbReference type="GO" id="GO:0008270">
    <property type="term" value="F:zinc ion binding"/>
    <property type="evidence" value="ECO:0007669"/>
    <property type="project" value="UniProtKB-KW"/>
</dbReference>
<dbReference type="Gene3D" id="3.40.50.10810">
    <property type="entry name" value="Tandem AAA-ATPase domain"/>
    <property type="match status" value="2"/>
</dbReference>
<reference evidence="13 14" key="1">
    <citation type="submission" date="2015-12" db="EMBL/GenBank/DDBJ databases">
        <title>Dictyostelia acquired genes for synthesis and detection of signals that induce cell-type specialization by lateral gene transfer from prokaryotes.</title>
        <authorList>
            <person name="Gloeckner G."/>
            <person name="Schaap P."/>
        </authorList>
    </citation>
    <scope>NUCLEOTIDE SEQUENCE [LARGE SCALE GENOMIC DNA]</scope>
    <source>
        <strain evidence="13 14">TK</strain>
    </source>
</reference>
<evidence type="ECO:0000313" key="14">
    <source>
        <dbReference type="Proteomes" id="UP000076078"/>
    </source>
</evidence>
<dbReference type="GO" id="GO:0004386">
    <property type="term" value="F:helicase activity"/>
    <property type="evidence" value="ECO:0007669"/>
    <property type="project" value="UniProtKB-KW"/>
</dbReference>
<feature type="compositionally biased region" description="Low complexity" evidence="9">
    <location>
        <begin position="98"/>
        <end position="121"/>
    </location>
</feature>
<dbReference type="Pfam" id="PF00176">
    <property type="entry name" value="SNF2-rel_dom"/>
    <property type="match status" value="1"/>
</dbReference>
<evidence type="ECO:0000256" key="4">
    <source>
        <dbReference type="ARBA" id="ARBA00022801"/>
    </source>
</evidence>
<keyword evidence="6" id="KW-0862">Zinc</keyword>
<evidence type="ECO:0000256" key="8">
    <source>
        <dbReference type="PROSITE-ProRule" id="PRU00175"/>
    </source>
</evidence>
<feature type="region of interest" description="Disordered" evidence="9">
    <location>
        <begin position="73"/>
        <end position="184"/>
    </location>
</feature>
<dbReference type="EMBL" id="LODT01000029">
    <property type="protein sequence ID" value="KYQ92342.1"/>
    <property type="molecule type" value="Genomic_DNA"/>
</dbReference>
<evidence type="ECO:0000256" key="2">
    <source>
        <dbReference type="ARBA" id="ARBA00022741"/>
    </source>
</evidence>
<dbReference type="InterPro" id="IPR027370">
    <property type="entry name" value="Znf-RING_euk"/>
</dbReference>
<dbReference type="InterPro" id="IPR049730">
    <property type="entry name" value="SNF2/RAD54-like_C"/>
</dbReference>
<dbReference type="InterPro" id="IPR000330">
    <property type="entry name" value="SNF2_N"/>
</dbReference>
<feature type="domain" description="Helicase ATP-binding" evidence="11">
    <location>
        <begin position="732"/>
        <end position="948"/>
    </location>
</feature>
<dbReference type="Proteomes" id="UP000076078">
    <property type="component" value="Unassembled WGS sequence"/>
</dbReference>
<dbReference type="GO" id="GO:0016787">
    <property type="term" value="F:hydrolase activity"/>
    <property type="evidence" value="ECO:0007669"/>
    <property type="project" value="UniProtKB-KW"/>
</dbReference>
<feature type="compositionally biased region" description="Polar residues" evidence="9">
    <location>
        <begin position="73"/>
        <end position="97"/>
    </location>
</feature>
<feature type="domain" description="RING-type" evidence="10">
    <location>
        <begin position="1134"/>
        <end position="1158"/>
    </location>
</feature>
<evidence type="ECO:0000256" key="3">
    <source>
        <dbReference type="ARBA" id="ARBA00022771"/>
    </source>
</evidence>
<dbReference type="GO" id="GO:0006281">
    <property type="term" value="P:DNA repair"/>
    <property type="evidence" value="ECO:0007669"/>
    <property type="project" value="TreeGrafter"/>
</dbReference>
<keyword evidence="5" id="KW-0347">Helicase</keyword>
<dbReference type="InterPro" id="IPR038718">
    <property type="entry name" value="SNF2-like_sf"/>
</dbReference>
<feature type="compositionally biased region" description="Low complexity" evidence="9">
    <location>
        <begin position="1309"/>
        <end position="1330"/>
    </location>
</feature>
<dbReference type="Pfam" id="PF13445">
    <property type="entry name" value="zf-RING_UBOX"/>
    <property type="match status" value="1"/>
</dbReference>